<evidence type="ECO:0000259" key="2">
    <source>
        <dbReference type="Pfam" id="PF02272"/>
    </source>
</evidence>
<dbReference type="EMBL" id="PFMG01000039">
    <property type="protein sequence ID" value="PIY99791.1"/>
    <property type="molecule type" value="Genomic_DNA"/>
</dbReference>
<dbReference type="Proteomes" id="UP000231449">
    <property type="component" value="Unassembled WGS sequence"/>
</dbReference>
<feature type="domain" description="DDH" evidence="1">
    <location>
        <begin position="26"/>
        <end position="139"/>
    </location>
</feature>
<accession>A0A2H9M331</accession>
<dbReference type="EMBL" id="PFIH01000023">
    <property type="protein sequence ID" value="PIX28151.1"/>
    <property type="molecule type" value="Genomic_DNA"/>
</dbReference>
<evidence type="ECO:0000313" key="10">
    <source>
        <dbReference type="EMBL" id="PJC01690.1"/>
    </source>
</evidence>
<dbReference type="InterPro" id="IPR051673">
    <property type="entry name" value="SSDNA_exonuclease_RecJ"/>
</dbReference>
<dbReference type="Proteomes" id="UP000228888">
    <property type="component" value="Unassembled WGS sequence"/>
</dbReference>
<reference evidence="3 13" key="1">
    <citation type="submission" date="2017-09" db="EMBL/GenBank/DDBJ databases">
        <title>Depth-based differentiation of microbial function through sediment-hosted aquifers and enrichment of novel symbionts in the deep terrestrial subsurface.</title>
        <authorList>
            <person name="Probst A.J."/>
            <person name="Ladd B."/>
            <person name="Jarett J.K."/>
            <person name="Geller-Mcgrath D.E."/>
            <person name="Sieber C.M."/>
            <person name="Emerson J.B."/>
            <person name="Anantharaman K."/>
            <person name="Thomas B.C."/>
            <person name="Malmstrom R."/>
            <person name="Stieglmeier M."/>
            <person name="Klingl A."/>
            <person name="Woyke T."/>
            <person name="Ryan C.M."/>
            <person name="Banfield J.F."/>
        </authorList>
    </citation>
    <scope>NUCLEOTIDE SEQUENCE [LARGE SCALE GENOMIC DNA]</scope>
    <source>
        <strain evidence="5">CG02_land_8_20_14_3_00_31_209</strain>
        <strain evidence="4">CG03_land_8_20_14_0_80_31_114</strain>
        <strain evidence="6">CG17_big_fil_post_rev_8_21_14_2_50_31_73</strain>
        <strain evidence="3">CG18_big_fil_WC_8_21_14_2_50_31_19</strain>
        <strain evidence="8">CG_4_10_14_0_8_um_filter_31_133</strain>
        <strain evidence="7">CG_4_8_14_3_um_filter</strain>
        <strain evidence="10">CG_4_9_14_0_8_um_filter_31_21</strain>
        <strain evidence="9">CG_4_9_14_3_um_filter_31_125</strain>
    </source>
</reference>
<dbReference type="EMBL" id="PETW01000026">
    <property type="protein sequence ID" value="PIV46411.1"/>
    <property type="molecule type" value="Genomic_DNA"/>
</dbReference>
<gene>
    <name evidence="10" type="ORF">CO072_00355</name>
    <name evidence="9" type="ORF">CO124_00945</name>
    <name evidence="5" type="ORF">COS22_01650</name>
    <name evidence="4" type="ORF">COS45_02345</name>
    <name evidence="6" type="ORF">COW47_00990</name>
    <name evidence="3" type="ORF">COW69_00750</name>
    <name evidence="8" type="ORF">COY63_01590</name>
    <name evidence="7" type="ORF">COZ66_01010</name>
</gene>
<evidence type="ECO:0000313" key="6">
    <source>
        <dbReference type="EMBL" id="PIV89788.1"/>
    </source>
</evidence>
<accession>A0A2H9P8E8</accession>
<dbReference type="SUPFAM" id="SSF64182">
    <property type="entry name" value="DHH phosphoesterases"/>
    <property type="match status" value="1"/>
</dbReference>
<dbReference type="AlphaFoldDB" id="A0A2G9LJM5"/>
<evidence type="ECO:0000313" key="7">
    <source>
        <dbReference type="EMBL" id="PIX28151.1"/>
    </source>
</evidence>
<dbReference type="Proteomes" id="UP000230713">
    <property type="component" value="Unassembled WGS sequence"/>
</dbReference>
<dbReference type="PANTHER" id="PTHR30255">
    <property type="entry name" value="SINGLE-STRANDED-DNA-SPECIFIC EXONUCLEASE RECJ"/>
    <property type="match status" value="1"/>
</dbReference>
<dbReference type="InterPro" id="IPR038763">
    <property type="entry name" value="DHH_sf"/>
</dbReference>
<accession>A0A2G9LJM5</accession>
<dbReference type="EMBL" id="PCUF01000006">
    <property type="protein sequence ID" value="PIN66721.1"/>
    <property type="molecule type" value="Genomic_DNA"/>
</dbReference>
<protein>
    <submittedName>
        <fullName evidence="3">Uncharacterized protein</fullName>
    </submittedName>
</protein>
<evidence type="ECO:0000313" key="5">
    <source>
        <dbReference type="EMBL" id="PIV46411.1"/>
    </source>
</evidence>
<accession>A0A2H9RE81</accession>
<evidence type="ECO:0000259" key="1">
    <source>
        <dbReference type="Pfam" id="PF01368"/>
    </source>
</evidence>
<name>A0A2G9LJM5_HUBC1</name>
<comment type="caution">
    <text evidence="3">The sequence shown here is derived from an EMBL/GenBank/DDBJ whole genome shotgun (WGS) entry which is preliminary data.</text>
</comment>
<proteinExistence type="predicted"/>
<accession>A0A2H9N453</accession>
<reference evidence="11 12" key="2">
    <citation type="submission" date="2017-09" db="EMBL/GenBank/DDBJ databases">
        <title>Depth-based differentiation of microbial function through sediment-hosted aquifers and enrichment of novel symbionts in the deep terrestrial subsurface.</title>
        <authorList>
            <person name="Probst A.J."/>
            <person name="Ladd B."/>
            <person name="Jarett J.K."/>
            <person name="Geller-Mcgrath D.E."/>
            <person name="Sieber C.M.K."/>
            <person name="Emerson J.B."/>
            <person name="Anantharaman K."/>
            <person name="Thomas B.C."/>
            <person name="Malmstrom R."/>
            <person name="Stieglmeier M."/>
            <person name="Klingl A."/>
            <person name="Woyke T."/>
            <person name="Ryan C.M."/>
            <person name="Banfield J.F."/>
        </authorList>
    </citation>
    <scope>NUCLEOTIDE SEQUENCE [LARGE SCALE GENOMIC DNA]</scope>
</reference>
<evidence type="ECO:0000313" key="9">
    <source>
        <dbReference type="EMBL" id="PJB04117.1"/>
    </source>
</evidence>
<feature type="domain" description="DHHA1" evidence="2">
    <location>
        <begin position="261"/>
        <end position="342"/>
    </location>
</feature>
<dbReference type="GO" id="GO:0004527">
    <property type="term" value="F:exonuclease activity"/>
    <property type="evidence" value="ECO:0007669"/>
    <property type="project" value="UniProtKB-KW"/>
</dbReference>
<dbReference type="Proteomes" id="UP000228874">
    <property type="component" value="Unassembled WGS sequence"/>
</dbReference>
<evidence type="ECO:0000313" key="13">
    <source>
        <dbReference type="Proteomes" id="UP000229789"/>
    </source>
</evidence>
<accession>A0A2H9QTA3</accession>
<organism evidence="3 13">
    <name type="scientific">Huberarchaeum crystalense</name>
    <dbReference type="NCBI Taxonomy" id="2014257"/>
    <lineage>
        <taxon>Archaea</taxon>
        <taxon>Candidatus Huberarchaeota</taxon>
        <taxon>Candidatus Huberarchaeia</taxon>
        <taxon>Candidatus Huberarchaeales</taxon>
        <taxon>Candidatus Huberarchaeaceae</taxon>
        <taxon>Candidatus Huberarchaeum</taxon>
    </lineage>
</organism>
<dbReference type="Proteomes" id="UP000231232">
    <property type="component" value="Unassembled WGS sequence"/>
</dbReference>
<evidence type="ECO:0000313" key="8">
    <source>
        <dbReference type="EMBL" id="PIY99791.1"/>
    </source>
</evidence>
<dbReference type="EMBL" id="PEUT01000056">
    <property type="protein sequence ID" value="PIV13518.1"/>
    <property type="molecule type" value="Genomic_DNA"/>
</dbReference>
<accession>A0A2H9M7A7</accession>
<dbReference type="EMBL" id="PFUW01000017">
    <property type="protein sequence ID" value="PJB04117.1"/>
    <property type="molecule type" value="Genomic_DNA"/>
</dbReference>
<dbReference type="Gene3D" id="3.10.310.30">
    <property type="match status" value="1"/>
</dbReference>
<dbReference type="PANTHER" id="PTHR30255:SF2">
    <property type="entry name" value="SINGLE-STRANDED-DNA-SPECIFIC EXONUCLEASE RECJ"/>
    <property type="match status" value="1"/>
</dbReference>
<dbReference type="EMBL" id="PFFF01000024">
    <property type="protein sequence ID" value="PIV89788.1"/>
    <property type="molecule type" value="Genomic_DNA"/>
</dbReference>
<dbReference type="EMBL" id="PFSX01000011">
    <property type="protein sequence ID" value="PJC01690.1"/>
    <property type="molecule type" value="Genomic_DNA"/>
</dbReference>
<dbReference type="Pfam" id="PF01368">
    <property type="entry name" value="DHH"/>
    <property type="match status" value="1"/>
</dbReference>
<accession>A0A2H9MMQ0</accession>
<dbReference type="Pfam" id="PF02272">
    <property type="entry name" value="DHHA1"/>
    <property type="match status" value="1"/>
</dbReference>
<dbReference type="GO" id="GO:0003676">
    <property type="term" value="F:nucleic acid binding"/>
    <property type="evidence" value="ECO:0007669"/>
    <property type="project" value="InterPro"/>
</dbReference>
<evidence type="ECO:0000313" key="11">
    <source>
        <dbReference type="Proteomes" id="UP000228874"/>
    </source>
</evidence>
<dbReference type="Proteomes" id="UP000228989">
    <property type="component" value="Unassembled WGS sequence"/>
</dbReference>
<dbReference type="Proteomes" id="UP000229789">
    <property type="component" value="Unassembled WGS sequence"/>
</dbReference>
<dbReference type="InterPro" id="IPR003156">
    <property type="entry name" value="DHHA1_dom"/>
</dbReference>
<evidence type="ECO:0000313" key="3">
    <source>
        <dbReference type="EMBL" id="PIN66721.1"/>
    </source>
</evidence>
<evidence type="ECO:0000313" key="4">
    <source>
        <dbReference type="EMBL" id="PIV13518.1"/>
    </source>
</evidence>
<dbReference type="InterPro" id="IPR001667">
    <property type="entry name" value="DDH_dom"/>
</dbReference>
<dbReference type="Proteomes" id="UP000230477">
    <property type="component" value="Unassembled WGS sequence"/>
</dbReference>
<sequence>MLTDINCFFDQIKQSQTNKLKLSPHIFYHSDTDGLCSAALMFAYLTKELSIQDVKLQCLSIDEIQSVVVFSPSIFVDLPVLPQKIENPQKQPILIIDHHMISDKIIRDNNVFYINPRENDPEVYKPASFVVFSLFEQYEAIKKRAFIAAVGIIGDMGDKNDEDCKNFVEKFDKDSVLKLSEVITGVVEINKKNFNFNAISSGLIKFLLEQNSAEDFLTKPSEYLEQADEFQKNLKKAICLSKIEKLNDVVLFVQIDSKFCSSSIISNLMADKYSDNTIFVVSKSQFKNQRIKISCRSKLLDCNHLMRQIASQIPDSNGGGHERAAGLIIPVKYFQKFINFVKNMPPT</sequence>
<evidence type="ECO:0000313" key="12">
    <source>
        <dbReference type="Proteomes" id="UP000228888"/>
    </source>
</evidence>